<keyword evidence="10" id="KW-1185">Reference proteome</keyword>
<feature type="transmembrane region" description="Helical" evidence="7">
    <location>
        <begin position="532"/>
        <end position="549"/>
    </location>
</feature>
<feature type="transmembrane region" description="Helical" evidence="7">
    <location>
        <begin position="359"/>
        <end position="381"/>
    </location>
</feature>
<keyword evidence="4 7" id="KW-1133">Transmembrane helix</keyword>
<evidence type="ECO:0000256" key="2">
    <source>
        <dbReference type="ARBA" id="ARBA00008974"/>
    </source>
</evidence>
<reference evidence="9" key="1">
    <citation type="submission" date="2021-12" db="EMBL/GenBank/DDBJ databases">
        <title>Curvularia clavata genome.</title>
        <authorList>
            <person name="Cao Y."/>
        </authorList>
    </citation>
    <scope>NUCLEOTIDE SEQUENCE</scope>
    <source>
        <strain evidence="9">Yc1106</strain>
    </source>
</reference>
<dbReference type="Pfam" id="PF00884">
    <property type="entry name" value="Sulfatase"/>
    <property type="match status" value="1"/>
</dbReference>
<feature type="compositionally biased region" description="Polar residues" evidence="6">
    <location>
        <begin position="714"/>
        <end position="723"/>
    </location>
</feature>
<dbReference type="Pfam" id="PF02133">
    <property type="entry name" value="Transp_cyt_pur"/>
    <property type="match status" value="1"/>
</dbReference>
<dbReference type="Gene3D" id="1.10.4160.10">
    <property type="entry name" value="Hydantoin permease"/>
    <property type="match status" value="1"/>
</dbReference>
<feature type="domain" description="Sulfatase N-terminal" evidence="8">
    <location>
        <begin position="58"/>
        <end position="153"/>
    </location>
</feature>
<evidence type="ECO:0000259" key="8">
    <source>
        <dbReference type="Pfam" id="PF00884"/>
    </source>
</evidence>
<name>A0A9Q9DXR1_CURCL</name>
<sequence length="723" mass="81067">MGVIPIAPHSELIVKDVESLFSLLVPADRYKDLYHGIKVPRTPNSNSERTSGVSYAKALPRQDHRVIAYNDEFYRRRLASLASIYDLVEAVVDKLEAMNALDNTFVFYTAENDVQIGQHRLSLGRCSTYEKHINVPMSILGPGLPKAYTVEFGRRAKLALTTRDGFKNAIEVKTSDFAPSSYGFIWSNAHMDPTPPSERTWTWFHYFAVWYSFNFSSGAWATASSLLSLKLVWWQAILACLVGATISAAVTCLNSRQSSVYHIGFPTLQRVSFGLYGSLFPVFTRAVVAILWIGVTVYQSSLFLDIAFRCVFGNTWYNMPNTFPVGASITTRNFISCFIIWIGSYPAMFLKVHKMRHLWTLKAVVVPPVTIGLFIYCMVAGSKGATSYASTPKPVHGSQLGWAFVYGIQAIIGSFSPLMASNPDIARYARNPEATLWSQFFTIIFWKTIICMLGILGTNAIAYRYGKTYWNMWDICGVILDNHWNGGVRFAIFLFSIIMATSEQIKNLSANLISFGADSACLMPKYLNINRGMVLGLTIGFVIQPWHILATAKSFLTFLTGYSIFLGAIPAIAVTDYVLRKGNVDVLSMYTAHTDYWYNCGINWRAYAGYIMAIWPLCPGLAYQFNGTYNIAQGWVHLYQIGWLFAVFMSAFVYIVLSYLFKDPAMFQAQKGKWESYAANQKELLDRESQLEGISVETESQTSQQDPEKGSGKTADTVTVAWS</sequence>
<feature type="transmembrane region" description="Helical" evidence="7">
    <location>
        <begin position="440"/>
        <end position="463"/>
    </location>
</feature>
<keyword evidence="3 7" id="KW-0812">Transmembrane</keyword>
<feature type="transmembrane region" description="Helical" evidence="7">
    <location>
        <begin position="273"/>
        <end position="295"/>
    </location>
</feature>
<dbReference type="SUPFAM" id="SSF53649">
    <property type="entry name" value="Alkaline phosphatase-like"/>
    <property type="match status" value="1"/>
</dbReference>
<dbReference type="InterPro" id="IPR017850">
    <property type="entry name" value="Alkaline_phosphatase_core_sf"/>
</dbReference>
<dbReference type="EMBL" id="CP089281">
    <property type="protein sequence ID" value="USP82225.1"/>
    <property type="molecule type" value="Genomic_DNA"/>
</dbReference>
<feature type="transmembrane region" description="Helical" evidence="7">
    <location>
        <begin position="637"/>
        <end position="661"/>
    </location>
</feature>
<protein>
    <recommendedName>
        <fullName evidence="8">Sulfatase N-terminal domain-containing protein</fullName>
    </recommendedName>
</protein>
<feature type="transmembrane region" description="Helical" evidence="7">
    <location>
        <begin position="325"/>
        <end position="347"/>
    </location>
</feature>
<feature type="transmembrane region" description="Helical" evidence="7">
    <location>
        <begin position="607"/>
        <end position="625"/>
    </location>
</feature>
<dbReference type="Gene3D" id="3.40.720.10">
    <property type="entry name" value="Alkaline Phosphatase, subunit A"/>
    <property type="match status" value="1"/>
</dbReference>
<dbReference type="GO" id="GO:0005886">
    <property type="term" value="C:plasma membrane"/>
    <property type="evidence" value="ECO:0007669"/>
    <property type="project" value="TreeGrafter"/>
</dbReference>
<dbReference type="PANTHER" id="PTHR30618">
    <property type="entry name" value="NCS1 FAMILY PURINE/PYRIMIDINE TRANSPORTER"/>
    <property type="match status" value="1"/>
</dbReference>
<dbReference type="InterPro" id="IPR000917">
    <property type="entry name" value="Sulfatase_N"/>
</dbReference>
<feature type="transmembrane region" description="Helical" evidence="7">
    <location>
        <begin position="555"/>
        <end position="579"/>
    </location>
</feature>
<dbReference type="GO" id="GO:0015205">
    <property type="term" value="F:nucleobase transmembrane transporter activity"/>
    <property type="evidence" value="ECO:0007669"/>
    <property type="project" value="TreeGrafter"/>
</dbReference>
<evidence type="ECO:0000256" key="7">
    <source>
        <dbReference type="SAM" id="Phobius"/>
    </source>
</evidence>
<evidence type="ECO:0000256" key="5">
    <source>
        <dbReference type="ARBA" id="ARBA00023136"/>
    </source>
</evidence>
<comment type="subcellular location">
    <subcellularLocation>
        <location evidence="1">Membrane</location>
        <topology evidence="1">Multi-pass membrane protein</topology>
    </subcellularLocation>
</comment>
<dbReference type="Proteomes" id="UP001056012">
    <property type="component" value="Chromosome 8"/>
</dbReference>
<organism evidence="9 10">
    <name type="scientific">Curvularia clavata</name>
    <dbReference type="NCBI Taxonomy" id="95742"/>
    <lineage>
        <taxon>Eukaryota</taxon>
        <taxon>Fungi</taxon>
        <taxon>Dikarya</taxon>
        <taxon>Ascomycota</taxon>
        <taxon>Pezizomycotina</taxon>
        <taxon>Dothideomycetes</taxon>
        <taxon>Pleosporomycetidae</taxon>
        <taxon>Pleosporales</taxon>
        <taxon>Pleosporineae</taxon>
        <taxon>Pleosporaceae</taxon>
        <taxon>Curvularia</taxon>
    </lineage>
</organism>
<dbReference type="AlphaFoldDB" id="A0A9Q9DXR1"/>
<feature type="region of interest" description="Disordered" evidence="6">
    <location>
        <begin position="695"/>
        <end position="723"/>
    </location>
</feature>
<feature type="transmembrane region" description="Helical" evidence="7">
    <location>
        <begin position="401"/>
        <end position="420"/>
    </location>
</feature>
<dbReference type="VEuPathDB" id="FungiDB:yc1106_09499"/>
<comment type="similarity">
    <text evidence="2">Belongs to the purine-cytosine permease (2.A.39) family.</text>
</comment>
<evidence type="ECO:0000256" key="1">
    <source>
        <dbReference type="ARBA" id="ARBA00004141"/>
    </source>
</evidence>
<dbReference type="PANTHER" id="PTHR30618:SF0">
    <property type="entry name" value="PURINE-URACIL PERMEASE NCS1"/>
    <property type="match status" value="1"/>
</dbReference>
<evidence type="ECO:0000256" key="4">
    <source>
        <dbReference type="ARBA" id="ARBA00022989"/>
    </source>
</evidence>
<evidence type="ECO:0000313" key="9">
    <source>
        <dbReference type="EMBL" id="USP82225.1"/>
    </source>
</evidence>
<dbReference type="InterPro" id="IPR045225">
    <property type="entry name" value="Uracil/uridine/allantoin_perm"/>
</dbReference>
<gene>
    <name evidence="9" type="ORF">yc1106_09499</name>
</gene>
<evidence type="ECO:0000256" key="6">
    <source>
        <dbReference type="SAM" id="MobiDB-lite"/>
    </source>
</evidence>
<keyword evidence="5 7" id="KW-0472">Membrane</keyword>
<evidence type="ECO:0000313" key="10">
    <source>
        <dbReference type="Proteomes" id="UP001056012"/>
    </source>
</evidence>
<accession>A0A9Q9DXR1</accession>
<dbReference type="OrthoDB" id="2018619at2759"/>
<proteinExistence type="inferred from homology"/>
<feature type="transmembrane region" description="Helical" evidence="7">
    <location>
        <begin position="233"/>
        <end position="253"/>
    </location>
</feature>
<dbReference type="InterPro" id="IPR001248">
    <property type="entry name" value="Pur-cyt_permease"/>
</dbReference>
<evidence type="ECO:0000256" key="3">
    <source>
        <dbReference type="ARBA" id="ARBA00022692"/>
    </source>
</evidence>